<evidence type="ECO:0000313" key="7">
    <source>
        <dbReference type="EMBL" id="BBY28375.1"/>
    </source>
</evidence>
<dbReference type="GO" id="GO:0032259">
    <property type="term" value="P:methylation"/>
    <property type="evidence" value="ECO:0007669"/>
    <property type="project" value="UniProtKB-KW"/>
</dbReference>
<dbReference type="AlphaFoldDB" id="A0A7I7QQ18"/>
<keyword evidence="2" id="KW-0169">Cobalamin biosynthesis</keyword>
<evidence type="ECO:0000256" key="3">
    <source>
        <dbReference type="ARBA" id="ARBA00022603"/>
    </source>
</evidence>
<dbReference type="CDD" id="cd11643">
    <property type="entry name" value="Precorrin-6A-synthase"/>
    <property type="match status" value="1"/>
</dbReference>
<dbReference type="InterPro" id="IPR014776">
    <property type="entry name" value="4pyrrole_Mease_sub2"/>
</dbReference>
<dbReference type="NCBIfam" id="TIGR02434">
    <property type="entry name" value="CobF"/>
    <property type="match status" value="1"/>
</dbReference>
<dbReference type="InterPro" id="IPR014777">
    <property type="entry name" value="4pyrrole_Mease_sub1"/>
</dbReference>
<name>A0A7I7QQ18_9MYCO</name>
<dbReference type="InterPro" id="IPR012797">
    <property type="entry name" value="CobF"/>
</dbReference>
<dbReference type="PIRSF" id="PIRSF036525">
    <property type="entry name" value="CobF"/>
    <property type="match status" value="1"/>
</dbReference>
<evidence type="ECO:0000313" key="8">
    <source>
        <dbReference type="Proteomes" id="UP000467193"/>
    </source>
</evidence>
<dbReference type="Gene3D" id="3.40.1010.10">
    <property type="entry name" value="Cobalt-precorrin-4 Transmethylase, Domain 1"/>
    <property type="match status" value="1"/>
</dbReference>
<reference evidence="7 8" key="1">
    <citation type="journal article" date="2019" name="Emerg. Microbes Infect.">
        <title>Comprehensive subspecies identification of 175 nontuberculous mycobacteria species based on 7547 genomic profiles.</title>
        <authorList>
            <person name="Matsumoto Y."/>
            <person name="Kinjo T."/>
            <person name="Motooka D."/>
            <person name="Nabeya D."/>
            <person name="Jung N."/>
            <person name="Uechi K."/>
            <person name="Horii T."/>
            <person name="Iida T."/>
            <person name="Fujita J."/>
            <person name="Nakamura S."/>
        </authorList>
    </citation>
    <scope>NUCLEOTIDE SEQUENCE [LARGE SCALE GENOMIC DNA]</scope>
    <source>
        <strain evidence="7 8">JCM 17899</strain>
    </source>
</reference>
<keyword evidence="5" id="KW-0949">S-adenosyl-L-methionine</keyword>
<accession>A0A7I7QQ18</accession>
<evidence type="ECO:0000256" key="2">
    <source>
        <dbReference type="ARBA" id="ARBA00022573"/>
    </source>
</evidence>
<evidence type="ECO:0000256" key="4">
    <source>
        <dbReference type="ARBA" id="ARBA00022679"/>
    </source>
</evidence>
<feature type="domain" description="Tetrapyrrole methylase" evidence="6">
    <location>
        <begin position="4"/>
        <end position="230"/>
    </location>
</feature>
<keyword evidence="3" id="KW-0489">Methyltransferase</keyword>
<dbReference type="GO" id="GO:0009236">
    <property type="term" value="P:cobalamin biosynthetic process"/>
    <property type="evidence" value="ECO:0007669"/>
    <property type="project" value="UniProtKB-KW"/>
</dbReference>
<evidence type="ECO:0000256" key="1">
    <source>
        <dbReference type="ARBA" id="ARBA00004953"/>
    </source>
</evidence>
<dbReference type="KEGG" id="msei:MSEDJ_24710"/>
<evidence type="ECO:0000256" key="5">
    <source>
        <dbReference type="ARBA" id="ARBA00022691"/>
    </source>
</evidence>
<dbReference type="RefSeq" id="WP_163797234.1">
    <property type="nucleotide sequence ID" value="NZ_AP022588.1"/>
</dbReference>
<comment type="pathway">
    <text evidence="1">Cofactor biosynthesis; adenosylcobalamin biosynthesis.</text>
</comment>
<dbReference type="EMBL" id="AP022588">
    <property type="protein sequence ID" value="BBY28375.1"/>
    <property type="molecule type" value="Genomic_DNA"/>
</dbReference>
<dbReference type="PANTHER" id="PTHR43467">
    <property type="entry name" value="COBALT-PRECORRIN-2 C(20)-METHYLTRANSFERASE"/>
    <property type="match status" value="1"/>
</dbReference>
<dbReference type="InterPro" id="IPR000878">
    <property type="entry name" value="4pyrrol_Mease"/>
</dbReference>
<evidence type="ECO:0000259" key="6">
    <source>
        <dbReference type="Pfam" id="PF00590"/>
    </source>
</evidence>
<keyword evidence="4" id="KW-0808">Transferase</keyword>
<organism evidence="7 8">
    <name type="scientific">Mycolicibacterium sediminis</name>
    <dbReference type="NCBI Taxonomy" id="1286180"/>
    <lineage>
        <taxon>Bacteria</taxon>
        <taxon>Bacillati</taxon>
        <taxon>Actinomycetota</taxon>
        <taxon>Actinomycetes</taxon>
        <taxon>Mycobacteriales</taxon>
        <taxon>Mycobacteriaceae</taxon>
        <taxon>Mycolicibacterium</taxon>
    </lineage>
</organism>
<gene>
    <name evidence="7" type="primary">cobF</name>
    <name evidence="7" type="ORF">MSEDJ_24710</name>
</gene>
<dbReference type="GO" id="GO:0043819">
    <property type="term" value="F:precorrin-6A synthase (deacetylating) activity"/>
    <property type="evidence" value="ECO:0007669"/>
    <property type="project" value="InterPro"/>
</dbReference>
<dbReference type="PANTHER" id="PTHR43467:SF1">
    <property type="entry name" value="PRECORRIN-6A SYNTHASE [DEACETYLATING]"/>
    <property type="match status" value="1"/>
</dbReference>
<dbReference type="InterPro" id="IPR035996">
    <property type="entry name" value="4pyrrol_Methylase_sf"/>
</dbReference>
<protein>
    <submittedName>
        <fullName evidence="7">Precorrin-6A synthase (Deacetylating)</fullName>
    </submittedName>
</protein>
<proteinExistence type="predicted"/>
<sequence length="260" mass="28461">MRTLRVIGIGPGDPRQVTVQAIEAMNGVDAFLVLDKSSDRKNPAVKQSLVGIRREIVDHYVEGGAARFVEVDDPPRDRDPADYEAEVRRWHLARAERIERALLDETGDDGVAGILVWGDPALYDSTLRIVDDIRARGILDLAVEVIPGVTSASALTAAHRILANRIGEPIHVTTGRRLPDTPPGADSNQIVMLDADCTFRRTAAPTDQIWWGAYLGTPDEILIAGTVGEVGDEIARVREEARARIGWIMDIYLVRTADSA</sequence>
<dbReference type="Pfam" id="PF00590">
    <property type="entry name" value="TP_methylase"/>
    <property type="match status" value="1"/>
</dbReference>
<keyword evidence="8" id="KW-1185">Reference proteome</keyword>
<dbReference type="SUPFAM" id="SSF53790">
    <property type="entry name" value="Tetrapyrrole methylase"/>
    <property type="match status" value="1"/>
</dbReference>
<dbReference type="Gene3D" id="3.30.950.10">
    <property type="entry name" value="Methyltransferase, Cobalt-precorrin-4 Transmethylase, Domain 2"/>
    <property type="match status" value="1"/>
</dbReference>
<dbReference type="Proteomes" id="UP000467193">
    <property type="component" value="Chromosome"/>
</dbReference>